<reference evidence="7" key="1">
    <citation type="submission" date="2021-01" db="EMBL/GenBank/DDBJ databases">
        <title>Whole genome shotgun sequence of Cellulomonas chitinilytica NBRC 110799.</title>
        <authorList>
            <person name="Komaki H."/>
            <person name="Tamura T."/>
        </authorList>
    </citation>
    <scope>NUCLEOTIDE SEQUENCE</scope>
    <source>
        <strain evidence="7">NBRC 110799</strain>
    </source>
</reference>
<dbReference type="Pfam" id="PF02599">
    <property type="entry name" value="CsrA"/>
    <property type="match status" value="1"/>
</dbReference>
<dbReference type="SUPFAM" id="SSF117130">
    <property type="entry name" value="CsrA-like"/>
    <property type="match status" value="1"/>
</dbReference>
<dbReference type="HAMAP" id="MF_00167">
    <property type="entry name" value="CsrA"/>
    <property type="match status" value="1"/>
</dbReference>
<evidence type="ECO:0000256" key="2">
    <source>
        <dbReference type="ARBA" id="ARBA00022491"/>
    </source>
</evidence>
<dbReference type="RefSeq" id="WP_203757595.1">
    <property type="nucleotide sequence ID" value="NZ_BONK01000012.1"/>
</dbReference>
<comment type="subcellular location">
    <subcellularLocation>
        <location evidence="5">Cytoplasm</location>
    </subcellularLocation>
</comment>
<sequence length="92" mass="9674">MLVLSRRVGERLVIGDDIVVTVIEVRSDGVKLGIDAPRHVRVHRAEVLDAVTAANVDAVAADDSTAAALRKLVPTPPAQPSSDPSTEASPDR</sequence>
<dbReference type="GO" id="GO:1902208">
    <property type="term" value="P:regulation of bacterial-type flagellum assembly"/>
    <property type="evidence" value="ECO:0007669"/>
    <property type="project" value="UniProtKB-UniRule"/>
</dbReference>
<dbReference type="EMBL" id="BONK01000012">
    <property type="protein sequence ID" value="GIG22644.1"/>
    <property type="molecule type" value="Genomic_DNA"/>
</dbReference>
<evidence type="ECO:0000256" key="3">
    <source>
        <dbReference type="ARBA" id="ARBA00022845"/>
    </source>
</evidence>
<comment type="similarity">
    <text evidence="5">Belongs to the CsrA/RsmA family.</text>
</comment>
<evidence type="ECO:0000256" key="4">
    <source>
        <dbReference type="ARBA" id="ARBA00022884"/>
    </source>
</evidence>
<accession>A0A919U407</accession>
<keyword evidence="8" id="KW-1185">Reference proteome</keyword>
<organism evidence="7 8">
    <name type="scientific">Cellulomonas chitinilytica</name>
    <dbReference type="NCBI Taxonomy" id="398759"/>
    <lineage>
        <taxon>Bacteria</taxon>
        <taxon>Bacillati</taxon>
        <taxon>Actinomycetota</taxon>
        <taxon>Actinomycetes</taxon>
        <taxon>Micrococcales</taxon>
        <taxon>Cellulomonadaceae</taxon>
        <taxon>Cellulomonas</taxon>
    </lineage>
</organism>
<dbReference type="GO" id="GO:0045947">
    <property type="term" value="P:negative regulation of translational initiation"/>
    <property type="evidence" value="ECO:0007669"/>
    <property type="project" value="UniProtKB-UniRule"/>
</dbReference>
<dbReference type="PANTHER" id="PTHR34984">
    <property type="entry name" value="CARBON STORAGE REGULATOR"/>
    <property type="match status" value="1"/>
</dbReference>
<dbReference type="InterPro" id="IPR036107">
    <property type="entry name" value="CsrA_sf"/>
</dbReference>
<name>A0A919U407_9CELL</name>
<dbReference type="GO" id="GO:0044781">
    <property type="term" value="P:bacterial-type flagellum organization"/>
    <property type="evidence" value="ECO:0007669"/>
    <property type="project" value="UniProtKB-KW"/>
</dbReference>
<dbReference type="Gene3D" id="2.60.40.4380">
    <property type="entry name" value="Translational regulator CsrA"/>
    <property type="match status" value="1"/>
</dbReference>
<dbReference type="PANTHER" id="PTHR34984:SF1">
    <property type="entry name" value="CARBON STORAGE REGULATOR"/>
    <property type="match status" value="1"/>
</dbReference>
<dbReference type="Proteomes" id="UP000632740">
    <property type="component" value="Unassembled WGS sequence"/>
</dbReference>
<proteinExistence type="inferred from homology"/>
<dbReference type="GO" id="GO:0048027">
    <property type="term" value="F:mRNA 5'-UTR binding"/>
    <property type="evidence" value="ECO:0007669"/>
    <property type="project" value="UniProtKB-UniRule"/>
</dbReference>
<keyword evidence="3 5" id="KW-0810">Translation regulation</keyword>
<dbReference type="GO" id="GO:0006402">
    <property type="term" value="P:mRNA catabolic process"/>
    <property type="evidence" value="ECO:0007669"/>
    <property type="project" value="InterPro"/>
</dbReference>
<evidence type="ECO:0000256" key="5">
    <source>
        <dbReference type="HAMAP-Rule" id="MF_00167"/>
    </source>
</evidence>
<dbReference type="InterPro" id="IPR003751">
    <property type="entry name" value="CsrA"/>
</dbReference>
<evidence type="ECO:0000256" key="6">
    <source>
        <dbReference type="SAM" id="MobiDB-lite"/>
    </source>
</evidence>
<evidence type="ECO:0000256" key="1">
    <source>
        <dbReference type="ARBA" id="ARBA00022490"/>
    </source>
</evidence>
<keyword evidence="1 5" id="KW-0963">Cytoplasm</keyword>
<dbReference type="FunFam" id="2.60.40.4380:FF:000002">
    <property type="entry name" value="Translational regulator CsrA"/>
    <property type="match status" value="1"/>
</dbReference>
<evidence type="ECO:0000313" key="8">
    <source>
        <dbReference type="Proteomes" id="UP000632740"/>
    </source>
</evidence>
<gene>
    <name evidence="5" type="primary">csrA</name>
    <name evidence="7" type="ORF">Cch01nite_33680</name>
</gene>
<dbReference type="NCBIfam" id="NF002469">
    <property type="entry name" value="PRK01712.1"/>
    <property type="match status" value="1"/>
</dbReference>
<evidence type="ECO:0000313" key="7">
    <source>
        <dbReference type="EMBL" id="GIG22644.1"/>
    </source>
</evidence>
<keyword evidence="5" id="KW-1005">Bacterial flagellum biogenesis</keyword>
<keyword evidence="4 5" id="KW-0694">RNA-binding</keyword>
<comment type="subunit">
    <text evidence="5">Homodimer; the beta-strands of each monomer intercalate to form a hydrophobic core, while the alpha-helices form wings that extend away from the core.</text>
</comment>
<dbReference type="AlphaFoldDB" id="A0A919U407"/>
<dbReference type="GO" id="GO:0005829">
    <property type="term" value="C:cytosol"/>
    <property type="evidence" value="ECO:0007669"/>
    <property type="project" value="TreeGrafter"/>
</dbReference>
<dbReference type="NCBIfam" id="TIGR00202">
    <property type="entry name" value="csrA"/>
    <property type="match status" value="1"/>
</dbReference>
<comment type="caution">
    <text evidence="7">The sequence shown here is derived from an EMBL/GenBank/DDBJ whole genome shotgun (WGS) entry which is preliminary data.</text>
</comment>
<feature type="compositionally biased region" description="Polar residues" evidence="6">
    <location>
        <begin position="80"/>
        <end position="92"/>
    </location>
</feature>
<comment type="function">
    <text evidence="5">A translational regulator that binds mRNA to regulate translation initiation and/or mRNA stability. Usually binds in the 5'-UTR at or near the Shine-Dalgarno sequence preventing ribosome-binding, thus repressing translation. Its main target seems to be the major flagellin gene, while its function is anatagonized by FliW.</text>
</comment>
<dbReference type="GO" id="GO:0006109">
    <property type="term" value="P:regulation of carbohydrate metabolic process"/>
    <property type="evidence" value="ECO:0007669"/>
    <property type="project" value="InterPro"/>
</dbReference>
<feature type="region of interest" description="Disordered" evidence="6">
    <location>
        <begin position="72"/>
        <end position="92"/>
    </location>
</feature>
<keyword evidence="2 5" id="KW-0678">Repressor</keyword>
<protein>
    <recommendedName>
        <fullName evidence="5">Translational regulator CsrA</fullName>
    </recommendedName>
</protein>